<proteinExistence type="predicted"/>
<feature type="transmembrane region" description="Helical" evidence="1">
    <location>
        <begin position="20"/>
        <end position="38"/>
    </location>
</feature>
<evidence type="ECO:0000313" key="3">
    <source>
        <dbReference type="Proteomes" id="UP000435112"/>
    </source>
</evidence>
<protein>
    <submittedName>
        <fullName evidence="2">Uncharacterized protein</fullName>
    </submittedName>
</protein>
<name>A0A6A3NUW7_9STRA</name>
<gene>
    <name evidence="2" type="ORF">PR002_g2314</name>
</gene>
<keyword evidence="1" id="KW-0472">Membrane</keyword>
<reference evidence="2 3" key="1">
    <citation type="submission" date="2018-09" db="EMBL/GenBank/DDBJ databases">
        <title>Genomic investigation of the strawberry pathogen Phytophthora fragariae indicates pathogenicity is determined by transcriptional variation in three key races.</title>
        <authorList>
            <person name="Adams T.M."/>
            <person name="Armitage A.D."/>
            <person name="Sobczyk M.K."/>
            <person name="Bates H.J."/>
            <person name="Dunwell J.M."/>
            <person name="Nellist C.F."/>
            <person name="Harrison R.J."/>
        </authorList>
    </citation>
    <scope>NUCLEOTIDE SEQUENCE [LARGE SCALE GENOMIC DNA]</scope>
    <source>
        <strain evidence="2 3">SCRP324</strain>
    </source>
</reference>
<accession>A0A6A3NUW7</accession>
<evidence type="ECO:0000313" key="2">
    <source>
        <dbReference type="EMBL" id="KAE9045280.1"/>
    </source>
</evidence>
<keyword evidence="1" id="KW-1133">Transmembrane helix</keyword>
<organism evidence="2 3">
    <name type="scientific">Phytophthora rubi</name>
    <dbReference type="NCBI Taxonomy" id="129364"/>
    <lineage>
        <taxon>Eukaryota</taxon>
        <taxon>Sar</taxon>
        <taxon>Stramenopiles</taxon>
        <taxon>Oomycota</taxon>
        <taxon>Peronosporomycetes</taxon>
        <taxon>Peronosporales</taxon>
        <taxon>Peronosporaceae</taxon>
        <taxon>Phytophthora</taxon>
    </lineage>
</organism>
<evidence type="ECO:0000256" key="1">
    <source>
        <dbReference type="SAM" id="Phobius"/>
    </source>
</evidence>
<dbReference type="EMBL" id="QXFU01000077">
    <property type="protein sequence ID" value="KAE9045280.1"/>
    <property type="molecule type" value="Genomic_DNA"/>
</dbReference>
<dbReference type="Proteomes" id="UP000435112">
    <property type="component" value="Unassembled WGS sequence"/>
</dbReference>
<keyword evidence="1" id="KW-0812">Transmembrane</keyword>
<dbReference type="AlphaFoldDB" id="A0A6A3NUW7"/>
<sequence length="51" mass="5319">MLSMPCTSSRLTPAATAANMISSLIALVLRLLGLMVPLPRNCSTNSPSTCI</sequence>
<comment type="caution">
    <text evidence="2">The sequence shown here is derived from an EMBL/GenBank/DDBJ whole genome shotgun (WGS) entry which is preliminary data.</text>
</comment>